<feature type="transmembrane region" description="Helical" evidence="17">
    <location>
        <begin position="12"/>
        <end position="33"/>
    </location>
</feature>
<evidence type="ECO:0000256" key="7">
    <source>
        <dbReference type="ARBA" id="ARBA00022741"/>
    </source>
</evidence>
<comment type="catalytic activity">
    <reaction evidence="14">
        <text>L-seryl-[protein] + ATP = O-phospho-L-seryl-[protein] + ADP + H(+)</text>
        <dbReference type="Rhea" id="RHEA:17989"/>
        <dbReference type="Rhea" id="RHEA-COMP:9863"/>
        <dbReference type="Rhea" id="RHEA-COMP:11604"/>
        <dbReference type="ChEBI" id="CHEBI:15378"/>
        <dbReference type="ChEBI" id="CHEBI:29999"/>
        <dbReference type="ChEBI" id="CHEBI:30616"/>
        <dbReference type="ChEBI" id="CHEBI:83421"/>
        <dbReference type="ChEBI" id="CHEBI:456216"/>
        <dbReference type="EC" id="2.7.11.1"/>
    </reaction>
</comment>
<evidence type="ECO:0000256" key="3">
    <source>
        <dbReference type="ARBA" id="ARBA00022527"/>
    </source>
</evidence>
<feature type="domain" description="Protein kinase" evidence="18">
    <location>
        <begin position="73"/>
        <end position="357"/>
    </location>
</feature>
<dbReference type="InterPro" id="IPR008271">
    <property type="entry name" value="Ser/Thr_kinase_AS"/>
</dbReference>
<dbReference type="EC" id="2.7.11.1" evidence="2"/>
<dbReference type="GO" id="GO:0016020">
    <property type="term" value="C:membrane"/>
    <property type="evidence" value="ECO:0007669"/>
    <property type="project" value="UniProtKB-SubCell"/>
</dbReference>
<keyword evidence="19" id="KW-0378">Hydrolase</keyword>
<evidence type="ECO:0000256" key="16">
    <source>
        <dbReference type="RuleBase" id="RU000304"/>
    </source>
</evidence>
<accession>A0A2P6R5K2</accession>
<evidence type="ECO:0000256" key="10">
    <source>
        <dbReference type="ARBA" id="ARBA00022989"/>
    </source>
</evidence>
<proteinExistence type="inferred from homology"/>
<keyword evidence="7 15" id="KW-0547">Nucleotide-binding</keyword>
<evidence type="ECO:0000256" key="11">
    <source>
        <dbReference type="ARBA" id="ARBA00023136"/>
    </source>
</evidence>
<comment type="subcellular location">
    <subcellularLocation>
        <location evidence="1">Membrane</location>
        <topology evidence="1">Single-pass type I membrane protein</topology>
    </subcellularLocation>
</comment>
<evidence type="ECO:0000313" key="19">
    <source>
        <dbReference type="EMBL" id="PRQ41669.1"/>
    </source>
</evidence>
<evidence type="ECO:0000256" key="6">
    <source>
        <dbReference type="ARBA" id="ARBA00022729"/>
    </source>
</evidence>
<evidence type="ECO:0000256" key="13">
    <source>
        <dbReference type="ARBA" id="ARBA00047899"/>
    </source>
</evidence>
<dbReference type="GO" id="GO:0016787">
    <property type="term" value="F:hydrolase activity"/>
    <property type="evidence" value="ECO:0007669"/>
    <property type="project" value="UniProtKB-KW"/>
</dbReference>
<evidence type="ECO:0000256" key="1">
    <source>
        <dbReference type="ARBA" id="ARBA00004479"/>
    </source>
</evidence>
<dbReference type="OMA" id="TPICISM"/>
<dbReference type="SUPFAM" id="SSF56112">
    <property type="entry name" value="Protein kinase-like (PK-like)"/>
    <property type="match status" value="1"/>
</dbReference>
<evidence type="ECO:0000256" key="12">
    <source>
        <dbReference type="ARBA" id="ARBA00023180"/>
    </source>
</evidence>
<evidence type="ECO:0000256" key="17">
    <source>
        <dbReference type="SAM" id="Phobius"/>
    </source>
</evidence>
<dbReference type="STRING" id="74649.A0A2P6R5K2"/>
<keyword evidence="20" id="KW-1185">Reference proteome</keyword>
<evidence type="ECO:0000256" key="9">
    <source>
        <dbReference type="ARBA" id="ARBA00022840"/>
    </source>
</evidence>
<dbReference type="GO" id="GO:0106310">
    <property type="term" value="F:protein serine kinase activity"/>
    <property type="evidence" value="ECO:0007669"/>
    <property type="project" value="RHEA"/>
</dbReference>
<sequence length="357" mass="40299">MKFLTPICISMTGFSLTVRMALSINILLFFLLYKLSWKKILKDDDKAVEEFLDAYKNLMPSRYSYSEIKTVTNSFKDKLGQGGFGSVYKGELSNGHLVAVKMLNDSKSKGQDFINEVATIGRIHHVNVVQLIGFCSEGSKRALVYEFMPSGSLDKYILCDAENNPTLSWDRMHEIALGVARAIEYLHQGCDIQILHFDIKPHNILLDENFNSKISDFGLARFYPRDQNTISVTAARGTRGYIAPEMYYRTIGGVSYKADVYSFGMLLMEIAGRRKNLNPDVDDYVHRLLHRFVHEGEVSLSSISLLILFSPLNDVFFSFLINKLSWGTGGGFPEWGRPFTFGFEGGTCALHCLSPRN</sequence>
<name>A0A2P6R5K2_ROSCH</name>
<keyword evidence="12" id="KW-0325">Glycoprotein</keyword>
<evidence type="ECO:0000256" key="2">
    <source>
        <dbReference type="ARBA" id="ARBA00012513"/>
    </source>
</evidence>
<comment type="similarity">
    <text evidence="16">Belongs to the protein kinase superfamily.</text>
</comment>
<comment type="catalytic activity">
    <reaction evidence="13">
        <text>L-threonyl-[protein] + ATP = O-phospho-L-threonyl-[protein] + ADP + H(+)</text>
        <dbReference type="Rhea" id="RHEA:46608"/>
        <dbReference type="Rhea" id="RHEA-COMP:11060"/>
        <dbReference type="Rhea" id="RHEA-COMP:11605"/>
        <dbReference type="ChEBI" id="CHEBI:15378"/>
        <dbReference type="ChEBI" id="CHEBI:30013"/>
        <dbReference type="ChEBI" id="CHEBI:30616"/>
        <dbReference type="ChEBI" id="CHEBI:61977"/>
        <dbReference type="ChEBI" id="CHEBI:456216"/>
        <dbReference type="EC" id="2.7.11.1"/>
    </reaction>
</comment>
<keyword evidence="6" id="KW-0732">Signal</keyword>
<keyword evidence="9 15" id="KW-0067">ATP-binding</keyword>
<reference evidence="19 20" key="1">
    <citation type="journal article" date="2018" name="Nat. Genet.">
        <title>The Rosa genome provides new insights in the design of modern roses.</title>
        <authorList>
            <person name="Bendahmane M."/>
        </authorList>
    </citation>
    <scope>NUCLEOTIDE SEQUENCE [LARGE SCALE GENOMIC DNA]</scope>
    <source>
        <strain evidence="20">cv. Old Blush</strain>
    </source>
</reference>
<evidence type="ECO:0000256" key="8">
    <source>
        <dbReference type="ARBA" id="ARBA00022777"/>
    </source>
</evidence>
<dbReference type="EMBL" id="PDCK01000041">
    <property type="protein sequence ID" value="PRQ41669.1"/>
    <property type="molecule type" value="Genomic_DNA"/>
</dbReference>
<dbReference type="InterPro" id="IPR017441">
    <property type="entry name" value="Protein_kinase_ATP_BS"/>
</dbReference>
<dbReference type="InterPro" id="IPR011009">
    <property type="entry name" value="Kinase-like_dom_sf"/>
</dbReference>
<evidence type="ECO:0000256" key="4">
    <source>
        <dbReference type="ARBA" id="ARBA00022679"/>
    </source>
</evidence>
<dbReference type="PROSITE" id="PS00108">
    <property type="entry name" value="PROTEIN_KINASE_ST"/>
    <property type="match status" value="1"/>
</dbReference>
<keyword evidence="8 19" id="KW-0418">Kinase</keyword>
<dbReference type="AlphaFoldDB" id="A0A2P6R5K2"/>
<dbReference type="Pfam" id="PF00069">
    <property type="entry name" value="Pkinase"/>
    <property type="match status" value="1"/>
</dbReference>
<dbReference type="GO" id="GO:0005524">
    <property type="term" value="F:ATP binding"/>
    <property type="evidence" value="ECO:0007669"/>
    <property type="project" value="UniProtKB-UniRule"/>
</dbReference>
<dbReference type="Proteomes" id="UP000238479">
    <property type="component" value="Chromosome 3"/>
</dbReference>
<feature type="binding site" evidence="15">
    <location>
        <position position="101"/>
    </location>
    <ligand>
        <name>ATP</name>
        <dbReference type="ChEBI" id="CHEBI:30616"/>
    </ligand>
</feature>
<keyword evidence="3 16" id="KW-0723">Serine/threonine-protein kinase</keyword>
<dbReference type="InterPro" id="IPR045874">
    <property type="entry name" value="LRK10/LRL21-25-like"/>
</dbReference>
<dbReference type="FunFam" id="3.30.200.20:FF:000178">
    <property type="entry name" value="serine/threonine-protein kinase PBS1-like"/>
    <property type="match status" value="1"/>
</dbReference>
<protein>
    <recommendedName>
        <fullName evidence="2">non-specific serine/threonine protein kinase</fullName>
        <ecNumber evidence="2">2.7.11.1</ecNumber>
    </recommendedName>
</protein>
<dbReference type="PANTHER" id="PTHR27009">
    <property type="entry name" value="RUST RESISTANCE KINASE LR10-RELATED"/>
    <property type="match status" value="1"/>
</dbReference>
<evidence type="ECO:0000313" key="20">
    <source>
        <dbReference type="Proteomes" id="UP000238479"/>
    </source>
</evidence>
<dbReference type="SMART" id="SM00220">
    <property type="entry name" value="S_TKc"/>
    <property type="match status" value="1"/>
</dbReference>
<dbReference type="Gene3D" id="1.10.510.10">
    <property type="entry name" value="Transferase(Phosphotransferase) domain 1"/>
    <property type="match status" value="1"/>
</dbReference>
<evidence type="ECO:0000256" key="5">
    <source>
        <dbReference type="ARBA" id="ARBA00022692"/>
    </source>
</evidence>
<dbReference type="GO" id="GO:0004674">
    <property type="term" value="F:protein serine/threonine kinase activity"/>
    <property type="evidence" value="ECO:0007669"/>
    <property type="project" value="UniProtKB-KW"/>
</dbReference>
<gene>
    <name evidence="19" type="ORF">RchiOBHm_Chr3g0449331</name>
</gene>
<keyword evidence="4" id="KW-0808">Transferase</keyword>
<evidence type="ECO:0000256" key="15">
    <source>
        <dbReference type="PROSITE-ProRule" id="PRU10141"/>
    </source>
</evidence>
<keyword evidence="5 17" id="KW-0812">Transmembrane</keyword>
<keyword evidence="10 17" id="KW-1133">Transmembrane helix</keyword>
<dbReference type="PROSITE" id="PS50011">
    <property type="entry name" value="PROTEIN_KINASE_DOM"/>
    <property type="match status" value="1"/>
</dbReference>
<dbReference type="InterPro" id="IPR000719">
    <property type="entry name" value="Prot_kinase_dom"/>
</dbReference>
<evidence type="ECO:0000259" key="18">
    <source>
        <dbReference type="PROSITE" id="PS50011"/>
    </source>
</evidence>
<dbReference type="Gene3D" id="3.30.200.20">
    <property type="entry name" value="Phosphorylase Kinase, domain 1"/>
    <property type="match status" value="1"/>
</dbReference>
<dbReference type="PROSITE" id="PS00107">
    <property type="entry name" value="PROTEIN_KINASE_ATP"/>
    <property type="match status" value="1"/>
</dbReference>
<dbReference type="Gramene" id="PRQ41669">
    <property type="protein sequence ID" value="PRQ41669"/>
    <property type="gene ID" value="RchiOBHm_Chr3g0449331"/>
</dbReference>
<organism evidence="19 20">
    <name type="scientific">Rosa chinensis</name>
    <name type="common">China rose</name>
    <dbReference type="NCBI Taxonomy" id="74649"/>
    <lineage>
        <taxon>Eukaryota</taxon>
        <taxon>Viridiplantae</taxon>
        <taxon>Streptophyta</taxon>
        <taxon>Embryophyta</taxon>
        <taxon>Tracheophyta</taxon>
        <taxon>Spermatophyta</taxon>
        <taxon>Magnoliopsida</taxon>
        <taxon>eudicotyledons</taxon>
        <taxon>Gunneridae</taxon>
        <taxon>Pentapetalae</taxon>
        <taxon>rosids</taxon>
        <taxon>fabids</taxon>
        <taxon>Rosales</taxon>
        <taxon>Rosaceae</taxon>
        <taxon>Rosoideae</taxon>
        <taxon>Rosoideae incertae sedis</taxon>
        <taxon>Rosa</taxon>
    </lineage>
</organism>
<keyword evidence="11 17" id="KW-0472">Membrane</keyword>
<comment type="caution">
    <text evidence="19">The sequence shown here is derived from an EMBL/GenBank/DDBJ whole genome shotgun (WGS) entry which is preliminary data.</text>
</comment>
<evidence type="ECO:0000256" key="14">
    <source>
        <dbReference type="ARBA" id="ARBA00048679"/>
    </source>
</evidence>
<dbReference type="FunFam" id="1.10.510.10:FF:001023">
    <property type="entry name" value="Os07g0541700 protein"/>
    <property type="match status" value="1"/>
</dbReference>